<sequence>MWVLLSSGLRRWVVFTVAVPVAGRLLAGLGRRVEASSGPTKLSRGLLGAGRLVSSRARKDDPRNARGGLLRRRPR</sequence>
<feature type="region of interest" description="Disordered" evidence="1">
    <location>
        <begin position="55"/>
        <end position="75"/>
    </location>
</feature>
<proteinExistence type="predicted"/>
<gene>
    <name evidence="2" type="ORF">AB1207_23925</name>
</gene>
<keyword evidence="3" id="KW-1185">Reference proteome</keyword>
<comment type="caution">
    <text evidence="2">The sequence shown here is derived from an EMBL/GenBank/DDBJ whole genome shotgun (WGS) entry which is preliminary data.</text>
</comment>
<organism evidence="2 3">
    <name type="scientific">Kineococcus endophyticus</name>
    <dbReference type="NCBI Taxonomy" id="1181883"/>
    <lineage>
        <taxon>Bacteria</taxon>
        <taxon>Bacillati</taxon>
        <taxon>Actinomycetota</taxon>
        <taxon>Actinomycetes</taxon>
        <taxon>Kineosporiales</taxon>
        <taxon>Kineosporiaceae</taxon>
        <taxon>Kineococcus</taxon>
    </lineage>
</organism>
<name>A0ABV3PDT6_9ACTN</name>
<dbReference type="EMBL" id="JBFNQN010000024">
    <property type="protein sequence ID" value="MEW9267800.1"/>
    <property type="molecule type" value="Genomic_DNA"/>
</dbReference>
<evidence type="ECO:0000313" key="3">
    <source>
        <dbReference type="Proteomes" id="UP001555826"/>
    </source>
</evidence>
<reference evidence="2 3" key="1">
    <citation type="submission" date="2024-07" db="EMBL/GenBank/DDBJ databases">
        <authorList>
            <person name="Thanompreechachai J."/>
            <person name="Duangmal K."/>
        </authorList>
    </citation>
    <scope>NUCLEOTIDE SEQUENCE [LARGE SCALE GENOMIC DNA]</scope>
    <source>
        <strain evidence="2 3">KCTC 19886</strain>
    </source>
</reference>
<dbReference type="RefSeq" id="WP_367641291.1">
    <property type="nucleotide sequence ID" value="NZ_JBFNQN010000024.1"/>
</dbReference>
<evidence type="ECO:0008006" key="4">
    <source>
        <dbReference type="Google" id="ProtNLM"/>
    </source>
</evidence>
<evidence type="ECO:0000256" key="1">
    <source>
        <dbReference type="SAM" id="MobiDB-lite"/>
    </source>
</evidence>
<evidence type="ECO:0000313" key="2">
    <source>
        <dbReference type="EMBL" id="MEW9267800.1"/>
    </source>
</evidence>
<accession>A0ABV3PDT6</accession>
<dbReference type="Proteomes" id="UP001555826">
    <property type="component" value="Unassembled WGS sequence"/>
</dbReference>
<protein>
    <recommendedName>
        <fullName evidence="4">Secreted protein</fullName>
    </recommendedName>
</protein>